<feature type="transmembrane region" description="Helical" evidence="2">
    <location>
        <begin position="71"/>
        <end position="94"/>
    </location>
</feature>
<evidence type="ECO:0000256" key="1">
    <source>
        <dbReference type="SAM" id="MobiDB-lite"/>
    </source>
</evidence>
<proteinExistence type="predicted"/>
<feature type="transmembrane region" description="Helical" evidence="2">
    <location>
        <begin position="106"/>
        <end position="124"/>
    </location>
</feature>
<dbReference type="Proteomes" id="UP000038487">
    <property type="component" value="Unassembled WGS sequence"/>
</dbReference>
<sequence length="334" mass="34386">MNARRDFTAALYACTGVSLAGNEAAAVLLSHDLSLPTPVVMVAAAIAPLLLPGAVHLVPKTAGLPKRARRAVVGAVVISAAAAFALSFFALAAVAQGSGHPGKLGWLLPIAVDVLAAASAYALVVMPVEADARREAPTDIDAAQTPVHREASAPTQPADAPVLREAAPAPVATQTAPETDEPATRVATQELALRDADTEEIPLTSTASRDATPARRDAEAPTRRLTAVPPVRRDADGVASPATQTDPLRDAAADEPATQTASLRDADSDDAYLLRATQLVDAGRTKAPVAVVHRVLRGKATGVPNRELAEQVAISESAVQRIAKADRELAEASA</sequence>
<keyword evidence="2" id="KW-0812">Transmembrane</keyword>
<organism evidence="3 4">
    <name type="scientific">Mycobacteroides abscessus</name>
    <dbReference type="NCBI Taxonomy" id="36809"/>
    <lineage>
        <taxon>Bacteria</taxon>
        <taxon>Bacillati</taxon>
        <taxon>Actinomycetota</taxon>
        <taxon>Actinomycetes</taxon>
        <taxon>Mycobacteriales</taxon>
        <taxon>Mycobacteriaceae</taxon>
        <taxon>Mycobacteroides</taxon>
    </lineage>
</organism>
<name>A0AB33SZK3_9MYCO</name>
<dbReference type="EMBL" id="CSUW01000001">
    <property type="protein sequence ID" value="CPT03939.1"/>
    <property type="molecule type" value="Genomic_DNA"/>
</dbReference>
<dbReference type="RefSeq" id="WP_052537994.1">
    <property type="nucleotide sequence ID" value="NZ_CSUW01000001.1"/>
</dbReference>
<feature type="transmembrane region" description="Helical" evidence="2">
    <location>
        <begin position="40"/>
        <end position="59"/>
    </location>
</feature>
<evidence type="ECO:0000313" key="4">
    <source>
        <dbReference type="Proteomes" id="UP000038487"/>
    </source>
</evidence>
<comment type="caution">
    <text evidence="3">The sequence shown here is derived from an EMBL/GenBank/DDBJ whole genome shotgun (WGS) entry which is preliminary data.</text>
</comment>
<keyword evidence="2" id="KW-1133">Transmembrane helix</keyword>
<dbReference type="Pfam" id="PF10935">
    <property type="entry name" value="DUF2637"/>
    <property type="match status" value="1"/>
</dbReference>
<dbReference type="InterPro" id="IPR021235">
    <property type="entry name" value="DUF2637"/>
</dbReference>
<evidence type="ECO:0000313" key="3">
    <source>
        <dbReference type="EMBL" id="CPT03939.1"/>
    </source>
</evidence>
<reference evidence="3 4" key="1">
    <citation type="submission" date="2015-03" db="EMBL/GenBank/DDBJ databases">
        <authorList>
            <consortium name="Pathogen Informatics"/>
            <person name="Murphy D."/>
        </authorList>
    </citation>
    <scope>NUCLEOTIDE SEQUENCE [LARGE SCALE GENOMIC DNA]</scope>
    <source>
        <strain evidence="3 4">PAP036</strain>
    </source>
</reference>
<feature type="compositionally biased region" description="Basic and acidic residues" evidence="1">
    <location>
        <begin position="212"/>
        <end position="222"/>
    </location>
</feature>
<evidence type="ECO:0000256" key="2">
    <source>
        <dbReference type="SAM" id="Phobius"/>
    </source>
</evidence>
<keyword evidence="2" id="KW-0472">Membrane</keyword>
<accession>A0AB33SZK3</accession>
<feature type="region of interest" description="Disordered" evidence="1">
    <location>
        <begin position="191"/>
        <end position="264"/>
    </location>
</feature>
<protein>
    <submittedName>
        <fullName evidence="3">Protein of uncharacterized function (DUF2637)</fullName>
    </submittedName>
</protein>
<gene>
    <name evidence="3" type="ORF">ERS075527_00626</name>
</gene>
<dbReference type="AlphaFoldDB" id="A0AB33SZK3"/>